<protein>
    <submittedName>
        <fullName evidence="1">Uncharacterized protein</fullName>
    </submittedName>
</protein>
<proteinExistence type="predicted"/>
<comment type="caution">
    <text evidence="1">The sequence shown here is derived from an EMBL/GenBank/DDBJ whole genome shotgun (WGS) entry which is preliminary data.</text>
</comment>
<dbReference type="Proteomes" id="UP001060215">
    <property type="component" value="Chromosome 10"/>
</dbReference>
<evidence type="ECO:0000313" key="1">
    <source>
        <dbReference type="EMBL" id="KAI7996191.1"/>
    </source>
</evidence>
<accession>A0ACC0G541</accession>
<dbReference type="EMBL" id="CM045767">
    <property type="protein sequence ID" value="KAI7996191.1"/>
    <property type="molecule type" value="Genomic_DNA"/>
</dbReference>
<sequence>MSPVVRPTRHSIICEAAPNKKADLAAKRARQAKKRCVHNKARKSENLQVDELNLAQIGPKFEHHEMFPARTNTEFVQVFYRSHLKMRVWERGAGG</sequence>
<evidence type="ECO:0000313" key="2">
    <source>
        <dbReference type="Proteomes" id="UP001060215"/>
    </source>
</evidence>
<name>A0ACC0G541_9ERIC</name>
<organism evidence="1 2">
    <name type="scientific">Camellia lanceoleosa</name>
    <dbReference type="NCBI Taxonomy" id="1840588"/>
    <lineage>
        <taxon>Eukaryota</taxon>
        <taxon>Viridiplantae</taxon>
        <taxon>Streptophyta</taxon>
        <taxon>Embryophyta</taxon>
        <taxon>Tracheophyta</taxon>
        <taxon>Spermatophyta</taxon>
        <taxon>Magnoliopsida</taxon>
        <taxon>eudicotyledons</taxon>
        <taxon>Gunneridae</taxon>
        <taxon>Pentapetalae</taxon>
        <taxon>asterids</taxon>
        <taxon>Ericales</taxon>
        <taxon>Theaceae</taxon>
        <taxon>Camellia</taxon>
    </lineage>
</organism>
<reference evidence="1 2" key="1">
    <citation type="journal article" date="2022" name="Plant J.">
        <title>Chromosome-level genome of Camellia lanceoleosa provides a valuable resource for understanding genome evolution and self-incompatibility.</title>
        <authorList>
            <person name="Gong W."/>
            <person name="Xiao S."/>
            <person name="Wang L."/>
            <person name="Liao Z."/>
            <person name="Chang Y."/>
            <person name="Mo W."/>
            <person name="Hu G."/>
            <person name="Li W."/>
            <person name="Zhao G."/>
            <person name="Zhu H."/>
            <person name="Hu X."/>
            <person name="Ji K."/>
            <person name="Xiang X."/>
            <person name="Song Q."/>
            <person name="Yuan D."/>
            <person name="Jin S."/>
            <person name="Zhang L."/>
        </authorList>
    </citation>
    <scope>NUCLEOTIDE SEQUENCE [LARGE SCALE GENOMIC DNA]</scope>
    <source>
        <strain evidence="1">SQ_2022a</strain>
    </source>
</reference>
<gene>
    <name evidence="1" type="ORF">LOK49_LG10G01564</name>
</gene>
<keyword evidence="2" id="KW-1185">Reference proteome</keyword>